<evidence type="ECO:0000313" key="1">
    <source>
        <dbReference type="EnsemblMetazoa" id="AMIN014275-PA"/>
    </source>
</evidence>
<protein>
    <submittedName>
        <fullName evidence="1">Uncharacterized protein</fullName>
    </submittedName>
</protein>
<proteinExistence type="predicted"/>
<organism evidence="1 2">
    <name type="scientific">Anopheles minimus</name>
    <dbReference type="NCBI Taxonomy" id="112268"/>
    <lineage>
        <taxon>Eukaryota</taxon>
        <taxon>Metazoa</taxon>
        <taxon>Ecdysozoa</taxon>
        <taxon>Arthropoda</taxon>
        <taxon>Hexapoda</taxon>
        <taxon>Insecta</taxon>
        <taxon>Pterygota</taxon>
        <taxon>Neoptera</taxon>
        <taxon>Endopterygota</taxon>
        <taxon>Diptera</taxon>
        <taxon>Nematocera</taxon>
        <taxon>Culicoidea</taxon>
        <taxon>Culicidae</taxon>
        <taxon>Anophelinae</taxon>
        <taxon>Anopheles</taxon>
    </lineage>
</organism>
<name>A0A182WNI6_9DIPT</name>
<dbReference type="AlphaFoldDB" id="A0A182WNI6"/>
<dbReference type="Proteomes" id="UP000075920">
    <property type="component" value="Unassembled WGS sequence"/>
</dbReference>
<sequence>MLVVGFEQRLPIIGIIQGVVLFQKLPNNVGPSCIAQERRLGIRKFHILFRYIEADWWRDAGNTYQPDNFGESFTHFTINKRYKINIIHYN</sequence>
<reference evidence="1" key="2">
    <citation type="submission" date="2020-05" db="UniProtKB">
        <authorList>
            <consortium name="EnsemblMetazoa"/>
        </authorList>
    </citation>
    <scope>IDENTIFICATION</scope>
    <source>
        <strain evidence="1">MINIMUS1</strain>
    </source>
</reference>
<keyword evidence="2" id="KW-1185">Reference proteome</keyword>
<evidence type="ECO:0000313" key="2">
    <source>
        <dbReference type="Proteomes" id="UP000075920"/>
    </source>
</evidence>
<accession>A0A182WNI6</accession>
<dbReference type="EnsemblMetazoa" id="AMIN014275-RA">
    <property type="protein sequence ID" value="AMIN014275-PA"/>
    <property type="gene ID" value="AMIN014275"/>
</dbReference>
<dbReference type="VEuPathDB" id="VectorBase:AMIN014275"/>
<reference evidence="2" key="1">
    <citation type="submission" date="2013-03" db="EMBL/GenBank/DDBJ databases">
        <title>The Genome Sequence of Anopheles minimus MINIMUS1.</title>
        <authorList>
            <consortium name="The Broad Institute Genomics Platform"/>
            <person name="Neafsey D.E."/>
            <person name="Walton C."/>
            <person name="Walker B."/>
            <person name="Young S.K."/>
            <person name="Zeng Q."/>
            <person name="Gargeya S."/>
            <person name="Fitzgerald M."/>
            <person name="Haas B."/>
            <person name="Abouelleil A."/>
            <person name="Allen A.W."/>
            <person name="Alvarado L."/>
            <person name="Arachchi H.M."/>
            <person name="Berlin A.M."/>
            <person name="Chapman S.B."/>
            <person name="Gainer-Dewar J."/>
            <person name="Goldberg J."/>
            <person name="Griggs A."/>
            <person name="Gujja S."/>
            <person name="Hansen M."/>
            <person name="Howarth C."/>
            <person name="Imamovic A."/>
            <person name="Ireland A."/>
            <person name="Larimer J."/>
            <person name="McCowan C."/>
            <person name="Murphy C."/>
            <person name="Pearson M."/>
            <person name="Poon T.W."/>
            <person name="Priest M."/>
            <person name="Roberts A."/>
            <person name="Saif S."/>
            <person name="Shea T."/>
            <person name="Sisk P."/>
            <person name="Sykes S."/>
            <person name="Wortman J."/>
            <person name="Nusbaum C."/>
            <person name="Birren B."/>
        </authorList>
    </citation>
    <scope>NUCLEOTIDE SEQUENCE [LARGE SCALE GENOMIC DNA]</scope>
    <source>
        <strain evidence="2">MINIMUS1</strain>
    </source>
</reference>